<dbReference type="Proteomes" id="UP000310168">
    <property type="component" value="Unassembled WGS sequence"/>
</dbReference>
<keyword evidence="3" id="KW-1185">Reference proteome</keyword>
<gene>
    <name evidence="2" type="ORF">EZH24_11420</name>
</gene>
<keyword evidence="1" id="KW-0732">Signal</keyword>
<feature type="chain" id="PRO_5045542440" description="Lipocalin-like domain-containing protein" evidence="1">
    <location>
        <begin position="21"/>
        <end position="136"/>
    </location>
</feature>
<feature type="signal peptide" evidence="1">
    <location>
        <begin position="1"/>
        <end position="20"/>
    </location>
</feature>
<dbReference type="RefSeq" id="WP_137999221.1">
    <property type="nucleotide sequence ID" value="NZ_SJDU01000453.1"/>
</dbReference>
<accession>A0ABY2TQS6</accession>
<evidence type="ECO:0000313" key="2">
    <source>
        <dbReference type="EMBL" id="TKZ28995.1"/>
    </source>
</evidence>
<name>A0ABY2TQS6_9SPIR</name>
<protein>
    <recommendedName>
        <fullName evidence="4">Lipocalin-like domain-containing protein</fullName>
    </recommendedName>
</protein>
<evidence type="ECO:0000313" key="3">
    <source>
        <dbReference type="Proteomes" id="UP000310168"/>
    </source>
</evidence>
<evidence type="ECO:0000256" key="1">
    <source>
        <dbReference type="SAM" id="SignalP"/>
    </source>
</evidence>
<organism evidence="2 3">
    <name type="scientific">Brachyspira catarrhinii</name>
    <dbReference type="NCBI Taxonomy" id="2528966"/>
    <lineage>
        <taxon>Bacteria</taxon>
        <taxon>Pseudomonadati</taxon>
        <taxon>Spirochaetota</taxon>
        <taxon>Spirochaetia</taxon>
        <taxon>Brachyspirales</taxon>
        <taxon>Brachyspiraceae</taxon>
        <taxon>Brachyspira</taxon>
    </lineage>
</organism>
<proteinExistence type="predicted"/>
<dbReference type="EMBL" id="SJDU01000453">
    <property type="protein sequence ID" value="TKZ28995.1"/>
    <property type="molecule type" value="Genomic_DNA"/>
</dbReference>
<comment type="caution">
    <text evidence="2">The sequence shown here is derived from an EMBL/GenBank/DDBJ whole genome shotgun (WGS) entry which is preliminary data.</text>
</comment>
<sequence>MKLLNKITILLIFLSLVAFISCSNKDTTGSNNDNNNNNEDRTLSYYAGNWYGNPENTGETHIITINANGSMIIKSERGDITVTSDSITRSSDTSYTTTVNYANGNIQANLTFSSDTQGKFDMISEGTTTSIDITKK</sequence>
<evidence type="ECO:0008006" key="4">
    <source>
        <dbReference type="Google" id="ProtNLM"/>
    </source>
</evidence>
<dbReference type="PROSITE" id="PS51257">
    <property type="entry name" value="PROKAR_LIPOPROTEIN"/>
    <property type="match status" value="1"/>
</dbReference>
<reference evidence="2 3" key="1">
    <citation type="journal article" date="2019" name="Anaerobe">
        <title>Brachyspira catarrhinii sp. nov., an anaerobic intestinal spirochaete isolated from vervet monkeys may have been misidentified as Brachyspira aalborgi in previous studies.</title>
        <authorList>
            <person name="Phillips N.D."/>
            <person name="La T."/>
            <person name="Hampson D.J."/>
        </authorList>
    </citation>
    <scope>NUCLEOTIDE SEQUENCE [LARGE SCALE GENOMIC DNA]</scope>
    <source>
        <strain evidence="2 3">Z12</strain>
    </source>
</reference>